<evidence type="ECO:0000313" key="2">
    <source>
        <dbReference type="EMBL" id="MFD1370545.1"/>
    </source>
</evidence>
<comment type="caution">
    <text evidence="2">The sequence shown here is derived from an EMBL/GenBank/DDBJ whole genome shotgun (WGS) entry which is preliminary data.</text>
</comment>
<sequence length="247" mass="26052">MGTDPRVRGGGQDGPLLLLLHGLGATGDVWAGWADPLARHWAGRRLAPDLPGHGRSPELPEYTFDALAEALIPLLAPEDRPVVLGHSLGGVVALALAARVPVSAVVGLGVKVTWSEDDLARAAALARRPVTWFDTREEAVERHLRLSGLSGLVTTDSPAATSGVREEAGRWRPALDPRAFGVGAPDMAALLRHANTEVCLARGADDPMNTDEQLKQFGVPVVTLPGLGHNAHVESPAACLSLLDPYR</sequence>
<dbReference type="Proteomes" id="UP001597183">
    <property type="component" value="Unassembled WGS sequence"/>
</dbReference>
<protein>
    <submittedName>
        <fullName evidence="2">Alpha/beta fold hydrolase</fullName>
    </submittedName>
</protein>
<dbReference type="SUPFAM" id="SSF53474">
    <property type="entry name" value="alpha/beta-Hydrolases"/>
    <property type="match status" value="1"/>
</dbReference>
<evidence type="ECO:0000313" key="3">
    <source>
        <dbReference type="Proteomes" id="UP001597183"/>
    </source>
</evidence>
<dbReference type="PANTHER" id="PTHR43194:SF2">
    <property type="entry name" value="PEROXISOMAL MEMBRANE PROTEIN LPX1"/>
    <property type="match status" value="1"/>
</dbReference>
<dbReference type="Pfam" id="PF12697">
    <property type="entry name" value="Abhydrolase_6"/>
    <property type="match status" value="1"/>
</dbReference>
<accession>A0ABW4AJV7</accession>
<keyword evidence="2" id="KW-0378">Hydrolase</keyword>
<keyword evidence="3" id="KW-1185">Reference proteome</keyword>
<feature type="domain" description="AB hydrolase-1" evidence="1">
    <location>
        <begin position="17"/>
        <end position="239"/>
    </location>
</feature>
<organism evidence="2 3">
    <name type="scientific">Actinoplanes sichuanensis</name>
    <dbReference type="NCBI Taxonomy" id="512349"/>
    <lineage>
        <taxon>Bacteria</taxon>
        <taxon>Bacillati</taxon>
        <taxon>Actinomycetota</taxon>
        <taxon>Actinomycetes</taxon>
        <taxon>Micromonosporales</taxon>
        <taxon>Micromonosporaceae</taxon>
        <taxon>Actinoplanes</taxon>
    </lineage>
</organism>
<dbReference type="InterPro" id="IPR029058">
    <property type="entry name" value="AB_hydrolase_fold"/>
</dbReference>
<dbReference type="RefSeq" id="WP_317793684.1">
    <property type="nucleotide sequence ID" value="NZ_AP028461.1"/>
</dbReference>
<proteinExistence type="predicted"/>
<dbReference type="PANTHER" id="PTHR43194">
    <property type="entry name" value="HYDROLASE ALPHA/BETA FOLD FAMILY"/>
    <property type="match status" value="1"/>
</dbReference>
<gene>
    <name evidence="2" type="ORF">ACFQ5G_34860</name>
</gene>
<dbReference type="Gene3D" id="3.40.50.1820">
    <property type="entry name" value="alpha/beta hydrolase"/>
    <property type="match status" value="1"/>
</dbReference>
<dbReference type="GO" id="GO:0016787">
    <property type="term" value="F:hydrolase activity"/>
    <property type="evidence" value="ECO:0007669"/>
    <property type="project" value="UniProtKB-KW"/>
</dbReference>
<dbReference type="EMBL" id="JBHTMK010000044">
    <property type="protein sequence ID" value="MFD1370545.1"/>
    <property type="molecule type" value="Genomic_DNA"/>
</dbReference>
<reference evidence="3" key="1">
    <citation type="journal article" date="2019" name="Int. J. Syst. Evol. Microbiol.">
        <title>The Global Catalogue of Microorganisms (GCM) 10K type strain sequencing project: providing services to taxonomists for standard genome sequencing and annotation.</title>
        <authorList>
            <consortium name="The Broad Institute Genomics Platform"/>
            <consortium name="The Broad Institute Genome Sequencing Center for Infectious Disease"/>
            <person name="Wu L."/>
            <person name="Ma J."/>
        </authorList>
    </citation>
    <scope>NUCLEOTIDE SEQUENCE [LARGE SCALE GENOMIC DNA]</scope>
    <source>
        <strain evidence="3">CCM 7526</strain>
    </source>
</reference>
<dbReference type="InterPro" id="IPR050228">
    <property type="entry name" value="Carboxylesterase_BioH"/>
</dbReference>
<name>A0ABW4AJV7_9ACTN</name>
<dbReference type="InterPro" id="IPR000073">
    <property type="entry name" value="AB_hydrolase_1"/>
</dbReference>
<evidence type="ECO:0000259" key="1">
    <source>
        <dbReference type="Pfam" id="PF12697"/>
    </source>
</evidence>